<comment type="caution">
    <text evidence="1">The sequence shown here is derived from an EMBL/GenBank/DDBJ whole genome shotgun (WGS) entry which is preliminary data.</text>
</comment>
<sequence>MSKYVGDTVFGQLVRLLSKRQLLKFPDEINPKIYEQFVKRHTDSSFNSKIPEKEGDLEEKKTSQHNGQNDAIPDENGLGQNATGIVLVDWHGKGDPENPQNWSGSRKLLVTFQICILNFGIYIGSSIYTPGELSVMEFGANEIVATLGLSLFVLGYGLGPMLFSPMSEMPQIGRSRIYFWTLFAFVLLELPTGYATNMAMLLVFRFLTGFFGGPVLATGGATIMDMYPPVEVPYWIGIFGSVGILGPVMGPLIGGFAAQAKGWRWTIWELTWLCAAVLTMIFFLMPETSQANILYRRAKRLRATTGDSRLKSQSEIDAEGVTVKDNLIVLARAFTLTFSEPVVFFVDLYCALIYGILYLWFESFPLVFGDIYGFNIGLQGLVFLGIFVGGVLTLPCYLYWIQKHLVPTLTQPPIRPEVVLPPTFFGAVALPICLFWYGWTARSSIHWMVPLVGSGSFTVSIITLFMPVLSYLGMAYPQYTASVLAGNALFRASCGVVFPLFARALFRNLGIGPGNSLLGGLSILFIPIPFILFYCGEKLRHRSKNAAHAV</sequence>
<evidence type="ECO:0000313" key="1">
    <source>
        <dbReference type="EMBL" id="KAI8668655.1"/>
    </source>
</evidence>
<dbReference type="Proteomes" id="UP001065298">
    <property type="component" value="Chromosome 5"/>
</dbReference>
<protein>
    <submittedName>
        <fullName evidence="1">MFS domain-containing protein</fullName>
    </submittedName>
</protein>
<accession>A0ACC0QUX8</accession>
<evidence type="ECO:0000313" key="2">
    <source>
        <dbReference type="Proteomes" id="UP001065298"/>
    </source>
</evidence>
<keyword evidence="2" id="KW-1185">Reference proteome</keyword>
<gene>
    <name evidence="1" type="ORF">NCS57_00677200</name>
</gene>
<organism evidence="1 2">
    <name type="scientific">Fusarium keratoplasticum</name>
    <dbReference type="NCBI Taxonomy" id="1328300"/>
    <lineage>
        <taxon>Eukaryota</taxon>
        <taxon>Fungi</taxon>
        <taxon>Dikarya</taxon>
        <taxon>Ascomycota</taxon>
        <taxon>Pezizomycotina</taxon>
        <taxon>Sordariomycetes</taxon>
        <taxon>Hypocreomycetidae</taxon>
        <taxon>Hypocreales</taxon>
        <taxon>Nectriaceae</taxon>
        <taxon>Fusarium</taxon>
        <taxon>Fusarium solani species complex</taxon>
    </lineage>
</organism>
<dbReference type="EMBL" id="CM046507">
    <property type="protein sequence ID" value="KAI8668655.1"/>
    <property type="molecule type" value="Genomic_DNA"/>
</dbReference>
<reference evidence="1" key="1">
    <citation type="submission" date="2022-06" db="EMBL/GenBank/DDBJ databases">
        <title>Fusarium solani species complex genomes reveal bases of compartmentalisation and animal pathogenesis.</title>
        <authorList>
            <person name="Tsai I.J."/>
        </authorList>
    </citation>
    <scope>NUCLEOTIDE SEQUENCE</scope>
    <source>
        <strain evidence="1">Fu6.1</strain>
    </source>
</reference>
<proteinExistence type="predicted"/>
<name>A0ACC0QUX8_9HYPO</name>